<dbReference type="Proteomes" id="UP000184222">
    <property type="component" value="Chromosome"/>
</dbReference>
<dbReference type="InterPro" id="IPR040572">
    <property type="entry name" value="TackOD1"/>
</dbReference>
<protein>
    <recommendedName>
        <fullName evidence="1">Thaumarchaeal output domain-containing protein</fullName>
    </recommendedName>
</protein>
<evidence type="ECO:0000259" key="1">
    <source>
        <dbReference type="Pfam" id="PF18551"/>
    </source>
</evidence>
<reference evidence="2 3" key="1">
    <citation type="journal article" date="2016" name="Appl. Environ. Microbiol.">
        <title>Whole genome relationships among Francisella bacteria of diverse origin define new species and provide specific regions for detection.</title>
        <authorList>
            <person name="Challacombe J.F."/>
            <person name="Petersen J.M."/>
            <person name="Gallegos-Graves V."/>
            <person name="Hodge D."/>
            <person name="Pillai S."/>
            <person name="Kuske C.R."/>
        </authorList>
    </citation>
    <scope>NUCLEOTIDE SEQUENCE [LARGE SCALE GENOMIC DNA]</scope>
    <source>
        <strain evidence="3">TX07-7310</strain>
    </source>
</reference>
<feature type="domain" description="Thaumarchaeal output" evidence="1">
    <location>
        <begin position="126"/>
        <end position="221"/>
    </location>
</feature>
<accession>A0A1L4BSX4</accession>
<keyword evidence="3" id="KW-1185">Reference proteome</keyword>
<dbReference type="STRING" id="573570.F7310_06020"/>
<name>A0A1L4BSX4_9GAMM</name>
<evidence type="ECO:0000313" key="3">
    <source>
        <dbReference type="Proteomes" id="UP000184222"/>
    </source>
</evidence>
<dbReference type="Pfam" id="PF18551">
    <property type="entry name" value="TackOD1"/>
    <property type="match status" value="1"/>
</dbReference>
<dbReference type="OrthoDB" id="8432393at2"/>
<dbReference type="RefSeq" id="WP_072712519.1">
    <property type="nucleotide sequence ID" value="NZ_CP016796.1"/>
</dbReference>
<gene>
    <name evidence="2" type="ORF">F7310_06020</name>
</gene>
<dbReference type="EMBL" id="CP016796">
    <property type="protein sequence ID" value="API86938.1"/>
    <property type="molecule type" value="Genomic_DNA"/>
</dbReference>
<sequence>MSRDLNLAILETSSLEVRDKLSEFSIKEFSKTNAFFSREFENIDAFVIDYNYNASDLSAFEVVEIIKKIRSSVYTYLKPIFCNSCEYVDYTMEKFSTTDELIKFVETINHEIDNIIKIIRNINDISNGWQTRLLIYLCTRKSIRGLIPHKNKSRNTCYSYPTLDMFSQDDEFDYYEWIKELKDQNILKAKKLIKSFFYCSNCPSSHVLFSKRCPECHSEDIIVGADSKQPDNYSCRECESIFVEPEVVNECVDCGTITFLEQMRKQNIFEYVLTTKAEQNIKTTILQDPISVYDDIDYTIPEFFYSFVDWAYSMQKRNPEYEFSLMHINIFDYIGTNDIEAISKALKSILRKTDLLTKVSPHDIWLWLPNTSLEGAEVVVKMIKDAHLSEKDTVEDLVEINVFHSKSLEDFSSAERFLQGLSAKE</sequence>
<dbReference type="AlphaFoldDB" id="A0A1L4BSX4"/>
<dbReference type="KEGG" id="frx:F7310_06020"/>
<evidence type="ECO:0000313" key="2">
    <source>
        <dbReference type="EMBL" id="API86938.1"/>
    </source>
</evidence>
<organism evidence="2 3">
    <name type="scientific">Francisella uliginis</name>
    <dbReference type="NCBI Taxonomy" id="573570"/>
    <lineage>
        <taxon>Bacteria</taxon>
        <taxon>Pseudomonadati</taxon>
        <taxon>Pseudomonadota</taxon>
        <taxon>Gammaproteobacteria</taxon>
        <taxon>Thiotrichales</taxon>
        <taxon>Francisellaceae</taxon>
        <taxon>Francisella</taxon>
    </lineage>
</organism>
<proteinExistence type="predicted"/>